<gene>
    <name evidence="11" type="ORF">CVV64_07810</name>
</gene>
<evidence type="ECO:0000256" key="1">
    <source>
        <dbReference type="ARBA" id="ARBA00004141"/>
    </source>
</evidence>
<dbReference type="Pfam" id="PF00528">
    <property type="entry name" value="BPD_transp_1"/>
    <property type="match status" value="1"/>
</dbReference>
<feature type="transmembrane region" description="Helical" evidence="9">
    <location>
        <begin position="12"/>
        <end position="34"/>
    </location>
</feature>
<dbReference type="InterPro" id="IPR005667">
    <property type="entry name" value="Sulph_transpt2"/>
</dbReference>
<dbReference type="GO" id="GO:0005886">
    <property type="term" value="C:plasma membrane"/>
    <property type="evidence" value="ECO:0007669"/>
    <property type="project" value="UniProtKB-SubCell"/>
</dbReference>
<protein>
    <recommendedName>
        <fullName evidence="10">ABC transmembrane type-1 domain-containing protein</fullName>
    </recommendedName>
</protein>
<keyword evidence="4 9" id="KW-0812">Transmembrane</keyword>
<dbReference type="SUPFAM" id="SSF161098">
    <property type="entry name" value="MetI-like"/>
    <property type="match status" value="1"/>
</dbReference>
<evidence type="ECO:0000256" key="5">
    <source>
        <dbReference type="ARBA" id="ARBA00022989"/>
    </source>
</evidence>
<evidence type="ECO:0000256" key="6">
    <source>
        <dbReference type="ARBA" id="ARBA00023032"/>
    </source>
</evidence>
<comment type="subcellular location">
    <subcellularLocation>
        <location evidence="9">Cell membrane</location>
        <topology evidence="9">Multi-pass membrane protein</topology>
    </subcellularLocation>
    <subcellularLocation>
        <location evidence="1">Membrane</location>
        <topology evidence="1">Multi-pass membrane protein</topology>
    </subcellularLocation>
</comment>
<evidence type="ECO:0000256" key="9">
    <source>
        <dbReference type="RuleBase" id="RU363032"/>
    </source>
</evidence>
<proteinExistence type="inferred from homology"/>
<comment type="function">
    <text evidence="8">Part of the ABC transporter complex CysAWTP (TC 3.A.1.6.1) involved in sulfate/thiosulfate import. Probably responsible for the translocation of the substrate across the membrane.</text>
</comment>
<comment type="similarity">
    <text evidence="9">Belongs to the binding-protein-dependent transport system permease family.</text>
</comment>
<sequence>MKRDFLQILSPSRVLGFAGAFVILVLVVPLFVLFSCLDMESLTQGLSDGQVWRSIWVTVLAGTISTVLGVLTGVPLAWWMSRMTPSRRAMVEPLTEIPIVLPPIIAGIALLQTISPAFFFGRFLKNSGVELFGTIPGIILAMYFVGVPFIVKTCLTSFLSIDRRYEYVARCLGASEWKVFFRIFLPLCWKGILNGCVLMFGRSMGIFGTVVLIASSEPTVPVLVYNRFNSMGLKAAITPALILTLVSLIFFVLRQFAANRISAGK</sequence>
<keyword evidence="3 9" id="KW-0813">Transport</keyword>
<dbReference type="Proteomes" id="UP000233256">
    <property type="component" value="Unassembled WGS sequence"/>
</dbReference>
<keyword evidence="6" id="KW-0764">Sulfate transport</keyword>
<dbReference type="Gene3D" id="1.10.3720.10">
    <property type="entry name" value="MetI-like"/>
    <property type="match status" value="1"/>
</dbReference>
<dbReference type="InterPro" id="IPR000515">
    <property type="entry name" value="MetI-like"/>
</dbReference>
<dbReference type="PANTHER" id="PTHR30406:SF8">
    <property type="entry name" value="SULFATE TRANSPORT SYSTEM PERMEASE PROTEIN CYST"/>
    <property type="match status" value="1"/>
</dbReference>
<comment type="caution">
    <text evidence="11">The sequence shown here is derived from an EMBL/GenBank/DDBJ whole genome shotgun (WGS) entry which is preliminary data.</text>
</comment>
<evidence type="ECO:0000256" key="2">
    <source>
        <dbReference type="ARBA" id="ARBA00011779"/>
    </source>
</evidence>
<evidence type="ECO:0000256" key="7">
    <source>
        <dbReference type="ARBA" id="ARBA00023136"/>
    </source>
</evidence>
<feature type="transmembrane region" description="Helical" evidence="9">
    <location>
        <begin position="235"/>
        <end position="253"/>
    </location>
</feature>
<organism evidence="11 12">
    <name type="scientific">Candidatus Wallbacteria bacterium HGW-Wallbacteria-1</name>
    <dbReference type="NCBI Taxonomy" id="2013854"/>
    <lineage>
        <taxon>Bacteria</taxon>
        <taxon>Candidatus Walliibacteriota</taxon>
    </lineage>
</organism>
<keyword evidence="5 9" id="KW-1133">Transmembrane helix</keyword>
<comment type="subunit">
    <text evidence="2">The complex is composed of two ATP-binding proteins (CysA), two transmembrane proteins (CysT and CysW) and a solute-binding protein (CysP).</text>
</comment>
<dbReference type="PROSITE" id="PS50928">
    <property type="entry name" value="ABC_TM1"/>
    <property type="match status" value="1"/>
</dbReference>
<dbReference type="GO" id="GO:0015419">
    <property type="term" value="F:ABC-type sulfate transporter activity"/>
    <property type="evidence" value="ECO:0007669"/>
    <property type="project" value="InterPro"/>
</dbReference>
<feature type="transmembrane region" description="Helical" evidence="9">
    <location>
        <begin position="192"/>
        <end position="215"/>
    </location>
</feature>
<evidence type="ECO:0000313" key="11">
    <source>
        <dbReference type="EMBL" id="PKK90774.1"/>
    </source>
</evidence>
<dbReference type="EMBL" id="PGXC01000004">
    <property type="protein sequence ID" value="PKK90774.1"/>
    <property type="molecule type" value="Genomic_DNA"/>
</dbReference>
<accession>A0A2N1PR15</accession>
<reference evidence="11 12" key="1">
    <citation type="journal article" date="2017" name="ISME J.">
        <title>Potential for microbial H2 and metal transformations associated with novel bacteria and archaea in deep terrestrial subsurface sediments.</title>
        <authorList>
            <person name="Hernsdorf A.W."/>
            <person name="Amano Y."/>
            <person name="Miyakawa K."/>
            <person name="Ise K."/>
            <person name="Suzuki Y."/>
            <person name="Anantharaman K."/>
            <person name="Probst A."/>
            <person name="Burstein D."/>
            <person name="Thomas B.C."/>
            <person name="Banfield J.F."/>
        </authorList>
    </citation>
    <scope>NUCLEOTIDE SEQUENCE [LARGE SCALE GENOMIC DNA]</scope>
    <source>
        <strain evidence="11">HGW-Wallbacteria-1</strain>
    </source>
</reference>
<dbReference type="CDD" id="cd06261">
    <property type="entry name" value="TM_PBP2"/>
    <property type="match status" value="1"/>
</dbReference>
<feature type="domain" description="ABC transmembrane type-1" evidence="10">
    <location>
        <begin position="55"/>
        <end position="254"/>
    </location>
</feature>
<feature type="transmembrane region" description="Helical" evidence="9">
    <location>
        <begin position="131"/>
        <end position="151"/>
    </location>
</feature>
<feature type="transmembrane region" description="Helical" evidence="9">
    <location>
        <begin position="99"/>
        <end position="119"/>
    </location>
</feature>
<feature type="transmembrane region" description="Helical" evidence="9">
    <location>
        <begin position="54"/>
        <end position="78"/>
    </location>
</feature>
<keyword evidence="7 9" id="KW-0472">Membrane</keyword>
<evidence type="ECO:0000259" key="10">
    <source>
        <dbReference type="PROSITE" id="PS50928"/>
    </source>
</evidence>
<dbReference type="InterPro" id="IPR035906">
    <property type="entry name" value="MetI-like_sf"/>
</dbReference>
<evidence type="ECO:0000313" key="12">
    <source>
        <dbReference type="Proteomes" id="UP000233256"/>
    </source>
</evidence>
<evidence type="ECO:0000256" key="8">
    <source>
        <dbReference type="ARBA" id="ARBA00025323"/>
    </source>
</evidence>
<dbReference type="PANTHER" id="PTHR30406">
    <property type="entry name" value="SULFATE TRANSPORT SYSTEM PERMEASE PROTEIN"/>
    <property type="match status" value="1"/>
</dbReference>
<evidence type="ECO:0000256" key="3">
    <source>
        <dbReference type="ARBA" id="ARBA00022448"/>
    </source>
</evidence>
<evidence type="ECO:0000256" key="4">
    <source>
        <dbReference type="ARBA" id="ARBA00022692"/>
    </source>
</evidence>
<name>A0A2N1PR15_9BACT</name>
<dbReference type="AlphaFoldDB" id="A0A2N1PR15"/>